<comment type="caution">
    <text evidence="1">The sequence shown here is derived from an EMBL/GenBank/DDBJ whole genome shotgun (WGS) entry which is preliminary data.</text>
</comment>
<protein>
    <submittedName>
        <fullName evidence="1">Uncharacterized protein</fullName>
    </submittedName>
</protein>
<dbReference type="EMBL" id="CM045764">
    <property type="protein sequence ID" value="KAI8007626.1"/>
    <property type="molecule type" value="Genomic_DNA"/>
</dbReference>
<reference evidence="1 2" key="1">
    <citation type="journal article" date="2022" name="Plant J.">
        <title>Chromosome-level genome of Camellia lanceoleosa provides a valuable resource for understanding genome evolution and self-incompatibility.</title>
        <authorList>
            <person name="Gong W."/>
            <person name="Xiao S."/>
            <person name="Wang L."/>
            <person name="Liao Z."/>
            <person name="Chang Y."/>
            <person name="Mo W."/>
            <person name="Hu G."/>
            <person name="Li W."/>
            <person name="Zhao G."/>
            <person name="Zhu H."/>
            <person name="Hu X."/>
            <person name="Ji K."/>
            <person name="Xiang X."/>
            <person name="Song Q."/>
            <person name="Yuan D."/>
            <person name="Jin S."/>
            <person name="Zhang L."/>
        </authorList>
    </citation>
    <scope>NUCLEOTIDE SEQUENCE [LARGE SCALE GENOMIC DNA]</scope>
    <source>
        <strain evidence="1">SQ_2022a</strain>
    </source>
</reference>
<name>A0ACC0H621_9ERIC</name>
<keyword evidence="2" id="KW-1185">Reference proteome</keyword>
<proteinExistence type="predicted"/>
<dbReference type="Proteomes" id="UP001060215">
    <property type="component" value="Chromosome 7"/>
</dbReference>
<gene>
    <name evidence="1" type="ORF">LOK49_LG07G03659</name>
</gene>
<sequence>MEVIGEDEGNFKPIKSEEEEEEEEEEEVLEEEARKRTKIREQIIRQAEELKMNRLHIVILCTEFLKSIESLYIVSLLLLLDAAVNCRSPPKAEESVMVNFPKVLHKVSDIAAEGVLQCLEELLKKCHLGSVDQVVVLLKKLTYAAMLSPTEVSEEFREGVFRCFRALLLSLHLCSNKFCSCKQINGFPALLARRDVQSQISILPRHVSETEECLLAFLHSQAASAAIGHWLSLLLKAADIEVARGHRGSAKLRVEAFMTLRILVAKVGSADALAFFLPGVVSQFAKVLHVSKTMISGAAGSVEAIDQAIRGLAEFLMIGLEDDANLSGLDMSVHVSTSFHSNKDESVVSFLEELRHLPVRTQGQSEMVVANPSEAVHMDSPKFGFKEKESVDSDKMIGSLHVSRTTDWLIKTSAHVNKLLSATFPHLCVHSAKKVRQGLLAAIRGLLSKCIYTLKDSRLMLLECLCVLVCDESEDVSTAAQGFLGYLFSSSRKHHVQYDFAEIFSRLIEKLPKVVLGSEESLALSEVQKLLVVIYFSGPQLVADHLLQSPVSTARFLDVFALCLGQNSVFAGSLKKLTLARPASTGYLHSITEMRASIFFANDNRAITDAAPSEDSKFANIQNKKILCPLENVQKEYELPRMPPWFVYVGSQKLYQALAGILRLVGLSLMADSRSEGSLSIVTDVPLDYLRKLVSEVRVKEHRKESWQSWCNRTGSGQLVRQASTAVCILNEIIFGVSDKAVDAFARMFHGSRLKWEEIERCGAEYDDVQVCKFEHPVLSASIWKISQEKAARSHLIDSIGRILHEYLSPEVWSLPLEHKSSLQQPDSEVEDITLHFFHDAALLYQEIYIFLHQYCTQFIECYHYFFMVIIDGIGIFSMCLGNLFSSCGFLHSSLYVLLENIISSNFQIRSAADSVLHVISTSCGYPTVGHLVLANSDYVIDSICRQLRHLDLNPRVPNVLAAMLSYIGVAHQILPLLEEPMRSVSLELEILGRHQHPDLTIPFLKAVAEINKASKREACSLPLQAAEYLEHVKSKMSDFEKKTMKESVFSESSYDDDIDMSPMESEVGVCFHDVGTTIEQWESVLFKLNDSKRYRRTVGSIAGSCVTAATPLLTSLNQAACLVALDIIEDGIMALAKVEEAYKHERETKEAVERVFELCSFHTLKDTLDAAEDGTDENRLLPAMNKIWPFLVACIRNKNPLAVRRCTRVISNVVRICGGDFFSRRFYTDGPHFWKLLTTSPFQTKPVSKEERTPLQLPYRSTPISSEVSMAEVSNLKVQAALLDTIADLSREKKSASALEAVLKKVSGLVVGIACSGVVGLREASVNALVGLASMDPDLIWLLLADVYYSKKKDMPSPPTSDLPEVSQILPPPSSPKDYLYVQYGGQSYGFEIDFSSVETVFRKLNSQVFISQPYS</sequence>
<evidence type="ECO:0000313" key="1">
    <source>
        <dbReference type="EMBL" id="KAI8007626.1"/>
    </source>
</evidence>
<organism evidence="1 2">
    <name type="scientific">Camellia lanceoleosa</name>
    <dbReference type="NCBI Taxonomy" id="1840588"/>
    <lineage>
        <taxon>Eukaryota</taxon>
        <taxon>Viridiplantae</taxon>
        <taxon>Streptophyta</taxon>
        <taxon>Embryophyta</taxon>
        <taxon>Tracheophyta</taxon>
        <taxon>Spermatophyta</taxon>
        <taxon>Magnoliopsida</taxon>
        <taxon>eudicotyledons</taxon>
        <taxon>Gunneridae</taxon>
        <taxon>Pentapetalae</taxon>
        <taxon>asterids</taxon>
        <taxon>Ericales</taxon>
        <taxon>Theaceae</taxon>
        <taxon>Camellia</taxon>
    </lineage>
</organism>
<accession>A0ACC0H621</accession>
<evidence type="ECO:0000313" key="2">
    <source>
        <dbReference type="Proteomes" id="UP001060215"/>
    </source>
</evidence>